<evidence type="ECO:0000313" key="14">
    <source>
        <dbReference type="EMBL" id="CAB9498980.1"/>
    </source>
</evidence>
<comment type="similarity">
    <text evidence="2">Belongs to the ABC transporter superfamily. ABCC family. Conjugate transporter (TC 3.A.1.208) subfamily.</text>
</comment>
<keyword evidence="9 11" id="KW-0472">Membrane</keyword>
<protein>
    <submittedName>
        <fullName evidence="14">Oligomycin resistance ATP-dependent permease YOR1</fullName>
    </submittedName>
</protein>
<dbReference type="GO" id="GO:0016887">
    <property type="term" value="F:ATP hydrolysis activity"/>
    <property type="evidence" value="ECO:0007669"/>
    <property type="project" value="InterPro"/>
</dbReference>
<keyword evidence="15" id="KW-1185">Reference proteome</keyword>
<dbReference type="InterPro" id="IPR003439">
    <property type="entry name" value="ABC_transporter-like_ATP-bd"/>
</dbReference>
<evidence type="ECO:0000256" key="7">
    <source>
        <dbReference type="ARBA" id="ARBA00022840"/>
    </source>
</evidence>
<dbReference type="InterPro" id="IPR044746">
    <property type="entry name" value="ABCC_6TM_D1"/>
</dbReference>
<evidence type="ECO:0000256" key="3">
    <source>
        <dbReference type="ARBA" id="ARBA00022448"/>
    </source>
</evidence>
<feature type="domain" description="ABC transporter" evidence="12">
    <location>
        <begin position="480"/>
        <end position="703"/>
    </location>
</feature>
<dbReference type="Gene3D" id="1.20.1560.10">
    <property type="entry name" value="ABC transporter type 1, transmembrane domain"/>
    <property type="match status" value="2"/>
</dbReference>
<dbReference type="SUPFAM" id="SSF90123">
    <property type="entry name" value="ABC transporter transmembrane region"/>
    <property type="match status" value="2"/>
</dbReference>
<feature type="transmembrane region" description="Helical" evidence="11">
    <location>
        <begin position="1033"/>
        <end position="1052"/>
    </location>
</feature>
<dbReference type="CDD" id="cd18580">
    <property type="entry name" value="ABC_6TM_ABCC_D2"/>
    <property type="match status" value="1"/>
</dbReference>
<feature type="transmembrane region" description="Helical" evidence="11">
    <location>
        <begin position="354"/>
        <end position="381"/>
    </location>
</feature>
<dbReference type="SMART" id="SM00382">
    <property type="entry name" value="AAA"/>
    <property type="match status" value="2"/>
</dbReference>
<accession>A0A9N8DEE3</accession>
<sequence length="1345" mass="148207">MPPRTEEEIGYGNNGHSKKLELSTTGEENTGYDEVDAQEQALNDDENRPSKNWPEKEGTRFQQIFKSWTYSYMMPLLQKGRHQFKDGSHLTQQDLFAVPQEMVAKKLVEEFRALYTAENGELLHVLWKLAAPTFIPAGFMQLAFVVARVTLPMAMRQLLTALEENPNQSVIRQGLPWAVLIFCAAILAAFAQHRETHLATKSGIVMRAALISIIYEHSLRLSAAGQAGITTGEVTNLVATDTQKLFEVCLEGHLIWSCPLFVLIVAVLLWVVMGPELLVGVVVLIGFVPVVKYIVSRMLMIRKKRATLADERINIITAILQGIRVTKLNHYESKVLERVNAVRDKEIILLRSELFMWGWTMVVAVSSPLVAIAAAFSFYALVNEDNIITPSSAFTVLLLFSILRFPINMGARLVGKLAQALDSAKRISDFLQRETVEAPLLLEGEGANLIEDSALVDVVGATFQTCTQQQAIATSGPQESTRDDETNATNNAFTVSNVSLSVHRGHLCSIVGRVGSGKSVLLQGLLGEMQAADKAKVSMRGSIGYAAQVPFILNTTLRENILFGLPFDQQHYRRVLAACSLEQDMQRFPGGDLCQIGERGVTLSGGQKQRVSLARVLYARPSIALLDDVFSALDAETSKAVFSGLFGAEGALNDQATVLVTHATSFLNRMDQIVVLSEGAPIFSGSFEELQNSKSDEASHALGSYLTRTESSGDLDASSEDNQPGEEPDNEKEQMIMTAEEREFGLSKFSTWLVWFKYAGGWTFFLLQFLFLVMDRSLYVSSEWWIATWTDASDESTEAFGREFPPQTDGRSAQIQYIVVYFIILALSITATTIRSHWGVQGGARCAESLFKIMICSVLGSPVSYFETTPLGRILNRFTYDIEVLDIELSVSMAGLLISCSWFTASIVVMITVLPWIVCVLVPVVGLYFLLQSYHRLTGPDLQRLDAMSRSPLQAQLAEALDGAVTIRAFKQHSFFVDIFHASVNRNSAAMLNFDAAQRWLALRIELLGSIITLSVCTFVVFGNGILMLPAGLVGFLIMWSIVFTTSLGFLLQRFTETEARITAIERVSATSELPQEAAWETDASFKLEPSWPSRGYLQFDNVCLRYREELPLALDSVSFEIPAGSRVGVVGRTGSGKSTLTVALFRLVEIESGYITLDGVDLSKIGLSDVRGRKSGLRIIPQDPVLFAGSLRDCIDPFRTATDEALLDALKAVNHAGWERGLDVLSDCVEEGGANYSVGERQLLCLARAIVEEPRVLVMDEASASLDNESDKRIQKMLRERFAKTTMLTIAHRLDTILDYDSILVLDEGRVAEFGPPPELLSNPDGIFSALVGQSSAGGNQDGN</sequence>
<proteinExistence type="inferred from homology"/>
<evidence type="ECO:0000256" key="6">
    <source>
        <dbReference type="ARBA" id="ARBA00022741"/>
    </source>
</evidence>
<dbReference type="PROSITE" id="PS50893">
    <property type="entry name" value="ABC_TRANSPORTER_2"/>
    <property type="match status" value="2"/>
</dbReference>
<feature type="transmembrane region" description="Helical" evidence="11">
    <location>
        <begin position="277"/>
        <end position="295"/>
    </location>
</feature>
<dbReference type="GO" id="GO:0016020">
    <property type="term" value="C:membrane"/>
    <property type="evidence" value="ECO:0007669"/>
    <property type="project" value="UniProtKB-SubCell"/>
</dbReference>
<evidence type="ECO:0000256" key="4">
    <source>
        <dbReference type="ARBA" id="ARBA00022692"/>
    </source>
</evidence>
<dbReference type="InterPro" id="IPR036640">
    <property type="entry name" value="ABC1_TM_sf"/>
</dbReference>
<dbReference type="InterPro" id="IPR003593">
    <property type="entry name" value="AAA+_ATPase"/>
</dbReference>
<dbReference type="InterPro" id="IPR017871">
    <property type="entry name" value="ABC_transporter-like_CS"/>
</dbReference>
<feature type="region of interest" description="Disordered" evidence="10">
    <location>
        <begin position="710"/>
        <end position="733"/>
    </location>
</feature>
<dbReference type="CDD" id="cd03244">
    <property type="entry name" value="ABCC_MRP_domain2"/>
    <property type="match status" value="1"/>
</dbReference>
<dbReference type="InterPro" id="IPR011527">
    <property type="entry name" value="ABC1_TM_dom"/>
</dbReference>
<dbReference type="PROSITE" id="PS00211">
    <property type="entry name" value="ABC_TRANSPORTER_1"/>
    <property type="match status" value="2"/>
</dbReference>
<dbReference type="GO" id="GO:0140359">
    <property type="term" value="F:ABC-type transporter activity"/>
    <property type="evidence" value="ECO:0007669"/>
    <property type="project" value="InterPro"/>
</dbReference>
<dbReference type="FunFam" id="1.20.1560.10:FF:000082">
    <property type="entry name" value="ABC transporter, multidrug resistance associated protein"/>
    <property type="match status" value="1"/>
</dbReference>
<feature type="transmembrane region" description="Helical" evidence="11">
    <location>
        <begin position="134"/>
        <end position="154"/>
    </location>
</feature>
<keyword evidence="6" id="KW-0547">Nucleotide-binding</keyword>
<evidence type="ECO:0000256" key="2">
    <source>
        <dbReference type="ARBA" id="ARBA00009726"/>
    </source>
</evidence>
<keyword evidence="7" id="KW-0067">ATP-binding</keyword>
<feature type="transmembrane region" description="Helical" evidence="11">
    <location>
        <begin position="254"/>
        <end position="271"/>
    </location>
</feature>
<feature type="transmembrane region" description="Helical" evidence="11">
    <location>
        <begin position="902"/>
        <end position="931"/>
    </location>
</feature>
<evidence type="ECO:0000256" key="11">
    <source>
        <dbReference type="SAM" id="Phobius"/>
    </source>
</evidence>
<dbReference type="GO" id="GO:0005524">
    <property type="term" value="F:ATP binding"/>
    <property type="evidence" value="ECO:0007669"/>
    <property type="project" value="UniProtKB-KW"/>
</dbReference>
<feature type="domain" description="ABC transmembrane type-1" evidence="13">
    <location>
        <begin position="817"/>
        <end position="1060"/>
    </location>
</feature>
<dbReference type="CDD" id="cd18579">
    <property type="entry name" value="ABC_6TM_ABCC_D1"/>
    <property type="match status" value="1"/>
</dbReference>
<feature type="domain" description="ABC transporter" evidence="12">
    <location>
        <begin position="1098"/>
        <end position="1334"/>
    </location>
</feature>
<feature type="region of interest" description="Disordered" evidence="10">
    <location>
        <begin position="1"/>
        <end position="33"/>
    </location>
</feature>
<keyword evidence="4 11" id="KW-0812">Transmembrane</keyword>
<dbReference type="Proteomes" id="UP001153069">
    <property type="component" value="Unassembled WGS sequence"/>
</dbReference>
<evidence type="ECO:0000256" key="8">
    <source>
        <dbReference type="ARBA" id="ARBA00022989"/>
    </source>
</evidence>
<dbReference type="EMBL" id="CAICTM010000050">
    <property type="protein sequence ID" value="CAB9498980.1"/>
    <property type="molecule type" value="Genomic_DNA"/>
</dbReference>
<dbReference type="PROSITE" id="PS50929">
    <property type="entry name" value="ABC_TM1F"/>
    <property type="match status" value="2"/>
</dbReference>
<keyword evidence="8 11" id="KW-1133">Transmembrane helix</keyword>
<evidence type="ECO:0000256" key="5">
    <source>
        <dbReference type="ARBA" id="ARBA00022737"/>
    </source>
</evidence>
<evidence type="ECO:0000256" key="1">
    <source>
        <dbReference type="ARBA" id="ARBA00004141"/>
    </source>
</evidence>
<dbReference type="Gene3D" id="3.40.50.300">
    <property type="entry name" value="P-loop containing nucleotide triphosphate hydrolases"/>
    <property type="match status" value="2"/>
</dbReference>
<dbReference type="InterPro" id="IPR027417">
    <property type="entry name" value="P-loop_NTPase"/>
</dbReference>
<evidence type="ECO:0000259" key="13">
    <source>
        <dbReference type="PROSITE" id="PS50929"/>
    </source>
</evidence>
<gene>
    <name evidence="14" type="ORF">SEMRO_50_G028990.1</name>
</gene>
<evidence type="ECO:0000259" key="12">
    <source>
        <dbReference type="PROSITE" id="PS50893"/>
    </source>
</evidence>
<comment type="caution">
    <text evidence="14">The sequence shown here is derived from an EMBL/GenBank/DDBJ whole genome shotgun (WGS) entry which is preliminary data.</text>
</comment>
<feature type="compositionally biased region" description="Acidic residues" evidence="10">
    <location>
        <begin position="717"/>
        <end position="730"/>
    </location>
</feature>
<dbReference type="PANTHER" id="PTHR24223:SF456">
    <property type="entry name" value="MULTIDRUG RESISTANCE-ASSOCIATED PROTEIN LETHAL(2)03659"/>
    <property type="match status" value="1"/>
</dbReference>
<dbReference type="OrthoDB" id="6500128at2759"/>
<dbReference type="FunFam" id="3.40.50.300:FF:000997">
    <property type="entry name" value="Multidrug resistance-associated protein 1"/>
    <property type="match status" value="1"/>
</dbReference>
<dbReference type="CDD" id="cd03250">
    <property type="entry name" value="ABCC_MRP_domain1"/>
    <property type="match status" value="1"/>
</dbReference>
<keyword evidence="5" id="KW-0677">Repeat</keyword>
<dbReference type="FunFam" id="1.20.1560.10:FF:000013">
    <property type="entry name" value="ABC transporter C family member 2"/>
    <property type="match status" value="1"/>
</dbReference>
<dbReference type="Pfam" id="PF00664">
    <property type="entry name" value="ABC_membrane"/>
    <property type="match status" value="2"/>
</dbReference>
<dbReference type="InterPro" id="IPR050173">
    <property type="entry name" value="ABC_transporter_C-like"/>
</dbReference>
<evidence type="ECO:0000256" key="10">
    <source>
        <dbReference type="SAM" id="MobiDB-lite"/>
    </source>
</evidence>
<feature type="transmembrane region" description="Helical" evidence="11">
    <location>
        <begin position="174"/>
        <end position="191"/>
    </location>
</feature>
<feature type="transmembrane region" description="Helical" evidence="11">
    <location>
        <begin position="387"/>
        <end position="407"/>
    </location>
</feature>
<reference evidence="14" key="1">
    <citation type="submission" date="2020-06" db="EMBL/GenBank/DDBJ databases">
        <authorList>
            <consortium name="Plant Systems Biology data submission"/>
        </authorList>
    </citation>
    <scope>NUCLEOTIDE SEQUENCE</scope>
    <source>
        <strain evidence="14">D6</strain>
    </source>
</reference>
<comment type="subcellular location">
    <subcellularLocation>
        <location evidence="1">Membrane</location>
        <topology evidence="1">Multi-pass membrane protein</topology>
    </subcellularLocation>
</comment>
<evidence type="ECO:0000256" key="9">
    <source>
        <dbReference type="ARBA" id="ARBA00023136"/>
    </source>
</evidence>
<dbReference type="PANTHER" id="PTHR24223">
    <property type="entry name" value="ATP-BINDING CASSETTE SUB-FAMILY C"/>
    <property type="match status" value="1"/>
</dbReference>
<keyword evidence="3" id="KW-0813">Transport</keyword>
<name>A0A9N8DEE3_9STRA</name>
<evidence type="ECO:0000313" key="15">
    <source>
        <dbReference type="Proteomes" id="UP001153069"/>
    </source>
</evidence>
<feature type="transmembrane region" description="Helical" evidence="11">
    <location>
        <begin position="752"/>
        <end position="774"/>
    </location>
</feature>
<dbReference type="SUPFAM" id="SSF52540">
    <property type="entry name" value="P-loop containing nucleoside triphosphate hydrolases"/>
    <property type="match status" value="2"/>
</dbReference>
<organism evidence="14 15">
    <name type="scientific">Seminavis robusta</name>
    <dbReference type="NCBI Taxonomy" id="568900"/>
    <lineage>
        <taxon>Eukaryota</taxon>
        <taxon>Sar</taxon>
        <taxon>Stramenopiles</taxon>
        <taxon>Ochrophyta</taxon>
        <taxon>Bacillariophyta</taxon>
        <taxon>Bacillariophyceae</taxon>
        <taxon>Bacillariophycidae</taxon>
        <taxon>Naviculales</taxon>
        <taxon>Naviculaceae</taxon>
        <taxon>Seminavis</taxon>
    </lineage>
</organism>
<dbReference type="Pfam" id="PF00005">
    <property type="entry name" value="ABC_tran"/>
    <property type="match status" value="2"/>
</dbReference>
<feature type="domain" description="ABC transmembrane type-1" evidence="13">
    <location>
        <begin position="137"/>
        <end position="419"/>
    </location>
</feature>
<dbReference type="FunFam" id="3.40.50.300:FF:000838">
    <property type="entry name" value="ABC multidrug transporter (Eurofung)"/>
    <property type="match status" value="1"/>
</dbReference>
<dbReference type="InterPro" id="IPR044726">
    <property type="entry name" value="ABCC_6TM_D2"/>
</dbReference>
<feature type="transmembrane region" description="Helical" evidence="11">
    <location>
        <begin position="815"/>
        <end position="834"/>
    </location>
</feature>
<feature type="transmembrane region" description="Helical" evidence="11">
    <location>
        <begin position="1007"/>
        <end position="1027"/>
    </location>
</feature>